<evidence type="ECO:0008006" key="4">
    <source>
        <dbReference type="Google" id="ProtNLM"/>
    </source>
</evidence>
<feature type="transmembrane region" description="Helical" evidence="1">
    <location>
        <begin position="7"/>
        <end position="24"/>
    </location>
</feature>
<accession>A0ABM9MQY4</accession>
<gene>
    <name evidence="2" type="ORF">R54839_PPFHFPJH_00555</name>
</gene>
<organism evidence="2 3">
    <name type="scientific">Fructobacillus fructosus</name>
    <dbReference type="NCBI Taxonomy" id="1631"/>
    <lineage>
        <taxon>Bacteria</taxon>
        <taxon>Bacillati</taxon>
        <taxon>Bacillota</taxon>
        <taxon>Bacilli</taxon>
        <taxon>Lactobacillales</taxon>
        <taxon>Lactobacillaceae</taxon>
        <taxon>Fructobacillus</taxon>
    </lineage>
</organism>
<evidence type="ECO:0000313" key="3">
    <source>
        <dbReference type="Proteomes" id="UP001314261"/>
    </source>
</evidence>
<comment type="caution">
    <text evidence="2">The sequence shown here is derived from an EMBL/GenBank/DDBJ whole genome shotgun (WGS) entry which is preliminary data.</text>
</comment>
<keyword evidence="1" id="KW-0812">Transmembrane</keyword>
<evidence type="ECO:0000256" key="1">
    <source>
        <dbReference type="SAM" id="Phobius"/>
    </source>
</evidence>
<proteinExistence type="predicted"/>
<feature type="transmembrane region" description="Helical" evidence="1">
    <location>
        <begin position="30"/>
        <end position="48"/>
    </location>
</feature>
<dbReference type="RefSeq" id="WP_338345982.1">
    <property type="nucleotide sequence ID" value="NZ_CAUZLR010000002.1"/>
</dbReference>
<sequence>MQSFNKYLPFILIVLGMLAISYSAMLISMALGWLVVGLSLCTVAYILSPKGGQV</sequence>
<keyword evidence="1" id="KW-0472">Membrane</keyword>
<keyword evidence="3" id="KW-1185">Reference proteome</keyword>
<dbReference type="Proteomes" id="UP001314261">
    <property type="component" value="Unassembled WGS sequence"/>
</dbReference>
<dbReference type="EMBL" id="CAUZLR010000002">
    <property type="protein sequence ID" value="CAK1233527.1"/>
    <property type="molecule type" value="Genomic_DNA"/>
</dbReference>
<evidence type="ECO:0000313" key="2">
    <source>
        <dbReference type="EMBL" id="CAK1233527.1"/>
    </source>
</evidence>
<protein>
    <recommendedName>
        <fullName evidence="4">DUF1056 family protein</fullName>
    </recommendedName>
</protein>
<name>A0ABM9MQY4_9LACO</name>
<reference evidence="2 3" key="1">
    <citation type="submission" date="2023-10" db="EMBL/GenBank/DDBJ databases">
        <authorList>
            <person name="Botero Cardona J."/>
        </authorList>
    </citation>
    <scope>NUCLEOTIDE SEQUENCE [LARGE SCALE GENOMIC DNA]</scope>
    <source>
        <strain evidence="2 3">R-54839</strain>
    </source>
</reference>
<keyword evidence="1" id="KW-1133">Transmembrane helix</keyword>